<dbReference type="SUPFAM" id="SSF48208">
    <property type="entry name" value="Six-hairpin glycosidases"/>
    <property type="match status" value="1"/>
</dbReference>
<feature type="domain" description="Non-reducing end beta-L-arabinofuranosidase-like GH127 middle" evidence="2">
    <location>
        <begin position="457"/>
        <end position="530"/>
    </location>
</feature>
<dbReference type="GO" id="GO:0016787">
    <property type="term" value="F:hydrolase activity"/>
    <property type="evidence" value="ECO:0007669"/>
    <property type="project" value="UniProtKB-KW"/>
</dbReference>
<proteinExistence type="predicted"/>
<name>A0ABY8X9Z5_9BACL</name>
<dbReference type="PANTHER" id="PTHR31151">
    <property type="entry name" value="PROLINE-TRNA LIGASE (DUF1680)"/>
    <property type="match status" value="1"/>
</dbReference>
<organism evidence="3 4">
    <name type="scientific">Paenibacillus polygoni</name>
    <dbReference type="NCBI Taxonomy" id="3050112"/>
    <lineage>
        <taxon>Bacteria</taxon>
        <taxon>Bacillati</taxon>
        <taxon>Bacillota</taxon>
        <taxon>Bacilli</taxon>
        <taxon>Bacillales</taxon>
        <taxon>Paenibacillaceae</taxon>
        <taxon>Paenibacillus</taxon>
    </lineage>
</organism>
<feature type="domain" description="Non-reducing end beta-L-arabinofuranosidase-like GH127 catalytic" evidence="1">
    <location>
        <begin position="9"/>
        <end position="393"/>
    </location>
</feature>
<dbReference type="Pfam" id="PF07944">
    <property type="entry name" value="Beta-AFase-like_GH127_cat"/>
    <property type="match status" value="1"/>
</dbReference>
<dbReference type="PANTHER" id="PTHR31151:SF0">
    <property type="entry name" value="PROLINE-TRNA LIGASE (DUF1680)"/>
    <property type="match status" value="1"/>
</dbReference>
<keyword evidence="4" id="KW-1185">Reference proteome</keyword>
<accession>A0ABY8X9Z5</accession>
<reference evidence="3 4" key="1">
    <citation type="submission" date="2023-06" db="EMBL/GenBank/DDBJ databases">
        <title>Paenibacillus polygonum sp. nov., an endophytic bacterium, isolated from Polygonum lapathifolium L. in Nanji Wetland National Nature Reserve, South of Poyang Lake, Jiangxi Province, China.</title>
        <authorList>
            <person name="Yu Z."/>
        </authorList>
    </citation>
    <scope>NUCLEOTIDE SEQUENCE [LARGE SCALE GENOMIC DNA]</scope>
    <source>
        <strain evidence="3 4">C31</strain>
    </source>
</reference>
<dbReference type="Pfam" id="PF20736">
    <property type="entry name" value="Glyco_hydro127M"/>
    <property type="match status" value="1"/>
</dbReference>
<evidence type="ECO:0000259" key="2">
    <source>
        <dbReference type="Pfam" id="PF20736"/>
    </source>
</evidence>
<evidence type="ECO:0000259" key="1">
    <source>
        <dbReference type="Pfam" id="PF07944"/>
    </source>
</evidence>
<dbReference type="InterPro" id="IPR049046">
    <property type="entry name" value="Beta-AFase-like_GH127_middle"/>
</dbReference>
<keyword evidence="3" id="KW-0378">Hydrolase</keyword>
<evidence type="ECO:0000313" key="4">
    <source>
        <dbReference type="Proteomes" id="UP001236415"/>
    </source>
</evidence>
<dbReference type="InterPro" id="IPR012878">
    <property type="entry name" value="Beta-AFase-like_GH127_cat"/>
</dbReference>
<gene>
    <name evidence="3" type="ORF">QPK24_04705</name>
</gene>
<dbReference type="Proteomes" id="UP001236415">
    <property type="component" value="Chromosome"/>
</dbReference>
<dbReference type="InterPro" id="IPR008928">
    <property type="entry name" value="6-hairpin_glycosidase_sf"/>
</dbReference>
<dbReference type="RefSeq" id="WP_285746566.1">
    <property type="nucleotide sequence ID" value="NZ_CP127162.1"/>
</dbReference>
<sequence>MIELKGKSVLIHDGEIKRREAANRAYLMKLDSDHLLFNYKLEAGRYTGRDIPKGAHGGWETPVCQLRGHFLGHWLSAAAMHYFKTGDPELKAKIEVIIEELAECQKDNGGQWVGPIPEKYLHWITKGKNVWAPQYNLHKLLMGLVDVYQYVGNVKALEIADLFADWFVEWSKGFSREQFDRILDVETGGMLEVWADLLHITGKDKYKILLERYYRSRLFQPLLEGKDPLTNMHANTTIPEVLGSARAYEVTGEKRWMDIVEAYWNCAVTERGYLATGGQTSGEVWMPKMKMKARLGDKNQEHCTVYNMIRLAEFLFRHSANPAYAQYIEYNIYNGIMAQAYFQEYHLNGNKHQYPHTGLLTYFLPMKAGLRKDWSTETDSFFCCHGTMVQANAAWNRGLYYQDGDGIYICQYFDSEVTADMGGASVRIQQQQDRLSGSLMNSSNTSGYQGINEITANQENIPPYRKYDFVVHTKEPKAFAVHCRIPEWIMSEAFVYVNGVLHGKTAESGQFYSIRRDWKDGDKITLIFPIGIQFISLPEDKQMGAFRYGPEVLAGIAEEERILFVDSEDVASEIEMENEREWGSWRFFFKTVNQDPSIQLRRIRDIGYEPYQIYYKVKNSDCNQNRRS</sequence>
<evidence type="ECO:0000313" key="3">
    <source>
        <dbReference type="EMBL" id="WIV20020.1"/>
    </source>
</evidence>
<dbReference type="EMBL" id="CP127162">
    <property type="protein sequence ID" value="WIV20020.1"/>
    <property type="molecule type" value="Genomic_DNA"/>
</dbReference>
<protein>
    <submittedName>
        <fullName evidence="3">Glycoside hydrolase family 127 protein</fullName>
    </submittedName>
</protein>